<evidence type="ECO:0000256" key="1">
    <source>
        <dbReference type="SAM" id="MobiDB-lite"/>
    </source>
</evidence>
<feature type="region of interest" description="Disordered" evidence="1">
    <location>
        <begin position="1"/>
        <end position="78"/>
    </location>
</feature>
<proteinExistence type="predicted"/>
<organism evidence="2 3">
    <name type="scientific">Botrytis paeoniae</name>
    <dbReference type="NCBI Taxonomy" id="278948"/>
    <lineage>
        <taxon>Eukaryota</taxon>
        <taxon>Fungi</taxon>
        <taxon>Dikarya</taxon>
        <taxon>Ascomycota</taxon>
        <taxon>Pezizomycotina</taxon>
        <taxon>Leotiomycetes</taxon>
        <taxon>Helotiales</taxon>
        <taxon>Sclerotiniaceae</taxon>
        <taxon>Botrytis</taxon>
    </lineage>
</organism>
<feature type="compositionally biased region" description="Polar residues" evidence="1">
    <location>
        <begin position="47"/>
        <end position="71"/>
    </location>
</feature>
<protein>
    <submittedName>
        <fullName evidence="2">Uncharacterized protein</fullName>
    </submittedName>
</protein>
<reference evidence="2 3" key="1">
    <citation type="submission" date="2017-12" db="EMBL/GenBank/DDBJ databases">
        <title>Comparative genomics of Botrytis spp.</title>
        <authorList>
            <person name="Valero-Jimenez C.A."/>
            <person name="Tapia P."/>
            <person name="Veloso J."/>
            <person name="Silva-Moreno E."/>
            <person name="Staats M."/>
            <person name="Valdes J.H."/>
            <person name="Van Kan J.A.L."/>
        </authorList>
    </citation>
    <scope>NUCLEOTIDE SEQUENCE [LARGE SCALE GENOMIC DNA]</scope>
    <source>
        <strain evidence="2 3">Bp0003</strain>
    </source>
</reference>
<feature type="compositionally biased region" description="Basic and acidic residues" evidence="1">
    <location>
        <begin position="1"/>
        <end position="12"/>
    </location>
</feature>
<sequence>MVSLADSERKEQATGSRLSGLPKNKSLRTKCKEIDPGSFKSHPRISVTRSIDSGQRNLQSNRRQTVGTNKSLYAPKPC</sequence>
<dbReference type="Proteomes" id="UP000297910">
    <property type="component" value="Unassembled WGS sequence"/>
</dbReference>
<comment type="caution">
    <text evidence="2">The sequence shown here is derived from an EMBL/GenBank/DDBJ whole genome shotgun (WGS) entry which is preliminary data.</text>
</comment>
<name>A0A4Z1FGK0_9HELO</name>
<gene>
    <name evidence="2" type="ORF">BPAE_0122g00120</name>
</gene>
<dbReference type="AlphaFoldDB" id="A0A4Z1FGK0"/>
<evidence type="ECO:0000313" key="3">
    <source>
        <dbReference type="Proteomes" id="UP000297910"/>
    </source>
</evidence>
<dbReference type="EMBL" id="PQXI01000122">
    <property type="protein sequence ID" value="TGO23756.1"/>
    <property type="molecule type" value="Genomic_DNA"/>
</dbReference>
<accession>A0A4Z1FGK0</accession>
<evidence type="ECO:0000313" key="2">
    <source>
        <dbReference type="EMBL" id="TGO23756.1"/>
    </source>
</evidence>
<keyword evidence="3" id="KW-1185">Reference proteome</keyword>